<dbReference type="EMBL" id="CP152380">
    <property type="protein sequence ID" value="XAF55144.1"/>
    <property type="molecule type" value="Genomic_DNA"/>
</dbReference>
<keyword evidence="2" id="KW-1185">Reference proteome</keyword>
<accession>A0ABZ3E618</accession>
<gene>
    <name evidence="1" type="ORF">AAGT77_06235</name>
</gene>
<sequence>MSYTLQTQGADRLAELLGALPDETERAQRNALNAAATEFKRSFVDEISAGTGLKKKLVRQGIRVSRAKRATSEARIIPDSQGLPITEYTWRPEPAGHPTRARVLIRWFGGWKVAAGFINPESDRPIPLKTITSRGRSRRPMLAHGVSIAAAFKYVRDDDRKMETYAARLAEIFEEKLEDQINQRA</sequence>
<evidence type="ECO:0000313" key="2">
    <source>
        <dbReference type="Proteomes" id="UP001445268"/>
    </source>
</evidence>
<evidence type="ECO:0008006" key="3">
    <source>
        <dbReference type="Google" id="ProtNLM"/>
    </source>
</evidence>
<dbReference type="Proteomes" id="UP001445268">
    <property type="component" value="Chromosome"/>
</dbReference>
<proteinExistence type="predicted"/>
<reference evidence="1 2" key="1">
    <citation type="submission" date="2024-04" db="EMBL/GenBank/DDBJ databases">
        <title>Marinobacter sp. SBY-1.</title>
        <authorList>
            <person name="Pan C."/>
        </authorList>
    </citation>
    <scope>NUCLEOTIDE SEQUENCE [LARGE SCALE GENOMIC DNA]</scope>
    <source>
        <strain evidence="1 2">SBY-1</strain>
    </source>
</reference>
<protein>
    <recommendedName>
        <fullName evidence="3">HK97 gp10 family phage protein</fullName>
    </recommendedName>
</protein>
<organism evidence="1 2">
    <name type="scientific">Marinobacter alkaliphilus</name>
    <dbReference type="NCBI Taxonomy" id="254719"/>
    <lineage>
        <taxon>Bacteria</taxon>
        <taxon>Pseudomonadati</taxon>
        <taxon>Pseudomonadota</taxon>
        <taxon>Gammaproteobacteria</taxon>
        <taxon>Pseudomonadales</taxon>
        <taxon>Marinobacteraceae</taxon>
        <taxon>Marinobacter</taxon>
    </lineage>
</organism>
<evidence type="ECO:0000313" key="1">
    <source>
        <dbReference type="EMBL" id="XAF55144.1"/>
    </source>
</evidence>
<name>A0ABZ3E618_9GAMM</name>
<dbReference type="RefSeq" id="WP_342632161.1">
    <property type="nucleotide sequence ID" value="NZ_CP152380.1"/>
</dbReference>